<evidence type="ECO:0000256" key="7">
    <source>
        <dbReference type="ARBA" id="ARBA00022729"/>
    </source>
</evidence>
<dbReference type="Proteomes" id="UP000590868">
    <property type="component" value="Unassembled WGS sequence"/>
</dbReference>
<comment type="similarity">
    <text evidence="2">Belongs to the SARAF family.</text>
</comment>
<organism evidence="16 17">
    <name type="scientific">Heliornis fulica</name>
    <name type="common">sungrebe</name>
    <dbReference type="NCBI Taxonomy" id="54369"/>
    <lineage>
        <taxon>Eukaryota</taxon>
        <taxon>Metazoa</taxon>
        <taxon>Chordata</taxon>
        <taxon>Craniata</taxon>
        <taxon>Vertebrata</taxon>
        <taxon>Euteleostomi</taxon>
        <taxon>Archelosauria</taxon>
        <taxon>Archosauria</taxon>
        <taxon>Dinosauria</taxon>
        <taxon>Saurischia</taxon>
        <taxon>Theropoda</taxon>
        <taxon>Coelurosauria</taxon>
        <taxon>Aves</taxon>
        <taxon>Neognathae</taxon>
        <taxon>Neoaves</taxon>
        <taxon>Gruiformes</taxon>
        <taxon>Heliornithidae</taxon>
        <taxon>Heliornis</taxon>
    </lineage>
</organism>
<keyword evidence="8" id="KW-0256">Endoplasmic reticulum</keyword>
<feature type="region of interest" description="Disordered" evidence="14">
    <location>
        <begin position="160"/>
        <end position="204"/>
    </location>
</feature>
<protein>
    <recommendedName>
        <fullName evidence="3">Store-operated calcium entry-associated regulatory factor</fullName>
    </recommendedName>
    <alternativeName>
        <fullName evidence="13">Transmembrane protein 66</fullName>
    </alternativeName>
</protein>
<reference evidence="16 17" key="1">
    <citation type="submission" date="2019-09" db="EMBL/GenBank/DDBJ databases">
        <title>Bird 10,000 Genomes (B10K) Project - Family phase.</title>
        <authorList>
            <person name="Zhang G."/>
        </authorList>
    </citation>
    <scope>NUCLEOTIDE SEQUENCE [LARGE SCALE GENOMIC DNA]</scope>
    <source>
        <strain evidence="16">B10K-DU-001-55</strain>
        <tissue evidence="16">Muscle</tissue>
    </source>
</reference>
<evidence type="ECO:0000256" key="1">
    <source>
        <dbReference type="ARBA" id="ARBA00004115"/>
    </source>
</evidence>
<evidence type="ECO:0000313" key="17">
    <source>
        <dbReference type="Proteomes" id="UP000590868"/>
    </source>
</evidence>
<keyword evidence="12 15" id="KW-0472">Membrane</keyword>
<evidence type="ECO:0000256" key="14">
    <source>
        <dbReference type="SAM" id="MobiDB-lite"/>
    </source>
</evidence>
<dbReference type="OrthoDB" id="20303at2759"/>
<comment type="caution">
    <text evidence="16">The sequence shown here is derived from an EMBL/GenBank/DDBJ whole genome shotgun (WGS) entry which is preliminary data.</text>
</comment>
<feature type="compositionally biased region" description="Polar residues" evidence="14">
    <location>
        <begin position="184"/>
        <end position="201"/>
    </location>
</feature>
<feature type="non-terminal residue" evidence="16">
    <location>
        <position position="1"/>
    </location>
</feature>
<dbReference type="EMBL" id="VXBZ01001248">
    <property type="protein sequence ID" value="NXP44610.1"/>
    <property type="molecule type" value="Genomic_DNA"/>
</dbReference>
<evidence type="ECO:0000256" key="9">
    <source>
        <dbReference type="ARBA" id="ARBA00022837"/>
    </source>
</evidence>
<evidence type="ECO:0000256" key="6">
    <source>
        <dbReference type="ARBA" id="ARBA00022692"/>
    </source>
</evidence>
<dbReference type="GO" id="GO:2001256">
    <property type="term" value="P:regulation of store-operated calcium entry"/>
    <property type="evidence" value="ECO:0007669"/>
    <property type="project" value="InterPro"/>
</dbReference>
<keyword evidence="10 15" id="KW-1133">Transmembrane helix</keyword>
<dbReference type="PANTHER" id="PTHR15929:SF0">
    <property type="entry name" value="STORE-OPERATED CALCIUM ENTRY-ASSOCIATED REGULATORY FACTOR"/>
    <property type="match status" value="1"/>
</dbReference>
<feature type="non-terminal residue" evidence="16">
    <location>
        <position position="261"/>
    </location>
</feature>
<gene>
    <name evidence="16" type="primary">Saraf</name>
    <name evidence="16" type="ORF">HELFUL_R14279</name>
</gene>
<evidence type="ECO:0000256" key="13">
    <source>
        <dbReference type="ARBA" id="ARBA00031116"/>
    </source>
</evidence>
<feature type="transmembrane region" description="Helical" evidence="15">
    <location>
        <begin position="131"/>
        <end position="150"/>
    </location>
</feature>
<keyword evidence="7" id="KW-0732">Signal</keyword>
<dbReference type="PANTHER" id="PTHR15929">
    <property type="entry name" value="STORE-OPERATED CALCIUM ENTRY-ASSOCIATED REGULATORY FACTOR"/>
    <property type="match status" value="1"/>
</dbReference>
<dbReference type="InterPro" id="IPR009567">
    <property type="entry name" value="SARAF"/>
</dbReference>
<keyword evidence="5" id="KW-0109">Calcium transport</keyword>
<evidence type="ECO:0000256" key="12">
    <source>
        <dbReference type="ARBA" id="ARBA00023136"/>
    </source>
</evidence>
<evidence type="ECO:0000256" key="15">
    <source>
        <dbReference type="SAM" id="Phobius"/>
    </source>
</evidence>
<feature type="region of interest" description="Disordered" evidence="14">
    <location>
        <begin position="226"/>
        <end position="261"/>
    </location>
</feature>
<evidence type="ECO:0000256" key="3">
    <source>
        <dbReference type="ARBA" id="ARBA00016584"/>
    </source>
</evidence>
<proteinExistence type="inferred from homology"/>
<evidence type="ECO:0000256" key="4">
    <source>
        <dbReference type="ARBA" id="ARBA00022448"/>
    </source>
</evidence>
<accession>A0A7L2AGM1</accession>
<keyword evidence="4" id="KW-0813">Transport</keyword>
<comment type="subcellular location">
    <subcellularLocation>
        <location evidence="1">Endoplasmic reticulum membrane</location>
        <topology evidence="1">Single-pass type I membrane protein</topology>
    </subcellularLocation>
</comment>
<evidence type="ECO:0000256" key="5">
    <source>
        <dbReference type="ARBA" id="ARBA00022568"/>
    </source>
</evidence>
<sequence>VLLRDVQALTLHRGRYTTARRVPAVPQLQCMGGSAGCVHAPEVVQCYNKGWDGSDVQWHCQADLESTYSFGQMEVSCEGYDYPEDPYILRGSCSLIFHLELTEEGERKAKSYGSFGSSYYQSQKDSSDSSAGAIVIVVLLALAFGVYKLFLGNQQPQQSFGDGDGFARPSWQSHQAPPPPGFKSSFTEGSSFGTHSTSDHGASSGPGFWTGLGAGGLLGYLAGSHRAQPRSPWYSTWTDPTATPPVSGHSHHSPRGSSSGT</sequence>
<name>A0A7L2AGM1_9GRUI</name>
<evidence type="ECO:0000313" key="16">
    <source>
        <dbReference type="EMBL" id="NXP44610.1"/>
    </source>
</evidence>
<keyword evidence="17" id="KW-1185">Reference proteome</keyword>
<dbReference type="Pfam" id="PF06682">
    <property type="entry name" value="SARAF"/>
    <property type="match status" value="1"/>
</dbReference>
<keyword evidence="11" id="KW-0406">Ion transport</keyword>
<evidence type="ECO:0000256" key="11">
    <source>
        <dbReference type="ARBA" id="ARBA00023065"/>
    </source>
</evidence>
<dbReference type="GO" id="GO:0005789">
    <property type="term" value="C:endoplasmic reticulum membrane"/>
    <property type="evidence" value="ECO:0007669"/>
    <property type="project" value="UniProtKB-SubCell"/>
</dbReference>
<dbReference type="AlphaFoldDB" id="A0A7L2AGM1"/>
<dbReference type="GO" id="GO:0006816">
    <property type="term" value="P:calcium ion transport"/>
    <property type="evidence" value="ECO:0007669"/>
    <property type="project" value="UniProtKB-KW"/>
</dbReference>
<evidence type="ECO:0000256" key="8">
    <source>
        <dbReference type="ARBA" id="ARBA00022824"/>
    </source>
</evidence>
<keyword evidence="9" id="KW-0106">Calcium</keyword>
<evidence type="ECO:0000256" key="10">
    <source>
        <dbReference type="ARBA" id="ARBA00022989"/>
    </source>
</evidence>
<keyword evidence="6 15" id="KW-0812">Transmembrane</keyword>
<evidence type="ECO:0000256" key="2">
    <source>
        <dbReference type="ARBA" id="ARBA00006833"/>
    </source>
</evidence>